<feature type="domain" description="C2H2-type" evidence="6">
    <location>
        <begin position="410"/>
        <end position="437"/>
    </location>
</feature>
<dbReference type="RefSeq" id="XP_070307152.1">
    <property type="nucleotide sequence ID" value="XM_070451051.1"/>
</dbReference>
<evidence type="ECO:0000259" key="6">
    <source>
        <dbReference type="PROSITE" id="PS50157"/>
    </source>
</evidence>
<evidence type="ECO:0000256" key="5">
    <source>
        <dbReference type="PROSITE-ProRule" id="PRU00042"/>
    </source>
</evidence>
<feature type="domain" description="KRAB" evidence="7">
    <location>
        <begin position="95"/>
        <end position="166"/>
    </location>
</feature>
<dbReference type="Pfam" id="PF01352">
    <property type="entry name" value="KRAB"/>
    <property type="match status" value="1"/>
</dbReference>
<keyword evidence="2" id="KW-0677">Repeat</keyword>
<keyword evidence="4" id="KW-0862">Zinc</keyword>
<dbReference type="PROSITE" id="PS50157">
    <property type="entry name" value="ZINC_FINGER_C2H2_2"/>
    <property type="match status" value="9"/>
</dbReference>
<reference evidence="8" key="1">
    <citation type="journal article" date="2022" name="J. Hered.">
        <title>A De Novo Chromosome-Level Genome Assembly of the White-Tailed Deer, Odocoileus Virginianus.</title>
        <authorList>
            <person name="London E.W."/>
            <person name="Roca A.L."/>
            <person name="Novakofski J.E."/>
            <person name="Mateus-Pinilla N.E."/>
        </authorList>
    </citation>
    <scope>NUCLEOTIDE SEQUENCE [LARGE SCALE GENOMIC DNA]</scope>
</reference>
<feature type="domain" description="C2H2-type" evidence="6">
    <location>
        <begin position="298"/>
        <end position="325"/>
    </location>
</feature>
<evidence type="ECO:0000256" key="3">
    <source>
        <dbReference type="ARBA" id="ARBA00022771"/>
    </source>
</evidence>
<name>A0ABM4GV09_ODOVR</name>
<feature type="domain" description="C2H2-type" evidence="6">
    <location>
        <begin position="270"/>
        <end position="297"/>
    </location>
</feature>
<feature type="domain" description="C2H2-type" evidence="6">
    <location>
        <begin position="382"/>
        <end position="409"/>
    </location>
</feature>
<dbReference type="Gene3D" id="3.30.160.60">
    <property type="entry name" value="Classic Zinc Finger"/>
    <property type="match status" value="9"/>
</dbReference>
<reference evidence="9 10" key="2">
    <citation type="submission" date="2025-05" db="UniProtKB">
        <authorList>
            <consortium name="RefSeq"/>
        </authorList>
    </citation>
    <scope>IDENTIFICATION</scope>
    <source>
        <tissue evidence="9 10">Tongue muscle</tissue>
    </source>
</reference>
<dbReference type="PROSITE" id="PS00028">
    <property type="entry name" value="ZINC_FINGER_C2H2_1"/>
    <property type="match status" value="9"/>
</dbReference>
<dbReference type="SMART" id="SM00355">
    <property type="entry name" value="ZnF_C2H2"/>
    <property type="match status" value="9"/>
</dbReference>
<dbReference type="SUPFAM" id="SSF109640">
    <property type="entry name" value="KRAB domain (Kruppel-associated box)"/>
    <property type="match status" value="1"/>
</dbReference>
<evidence type="ECO:0000256" key="1">
    <source>
        <dbReference type="ARBA" id="ARBA00022723"/>
    </source>
</evidence>
<dbReference type="Pfam" id="PF00096">
    <property type="entry name" value="zf-C2H2"/>
    <property type="match status" value="9"/>
</dbReference>
<evidence type="ECO:0000256" key="2">
    <source>
        <dbReference type="ARBA" id="ARBA00022737"/>
    </source>
</evidence>
<keyword evidence="8" id="KW-1185">Reference proteome</keyword>
<organism evidence="8 9">
    <name type="scientific">Odocoileus virginianus</name>
    <name type="common">White-tailed deer</name>
    <dbReference type="NCBI Taxonomy" id="9874"/>
    <lineage>
        <taxon>Eukaryota</taxon>
        <taxon>Metazoa</taxon>
        <taxon>Chordata</taxon>
        <taxon>Craniata</taxon>
        <taxon>Vertebrata</taxon>
        <taxon>Euteleostomi</taxon>
        <taxon>Mammalia</taxon>
        <taxon>Eutheria</taxon>
        <taxon>Laurasiatheria</taxon>
        <taxon>Artiodactyla</taxon>
        <taxon>Ruminantia</taxon>
        <taxon>Pecora</taxon>
        <taxon>Cervidae</taxon>
        <taxon>Odocoileinae</taxon>
        <taxon>Odocoileus</taxon>
    </lineage>
</organism>
<dbReference type="Gene3D" id="6.10.140.140">
    <property type="match status" value="1"/>
</dbReference>
<dbReference type="InterPro" id="IPR036051">
    <property type="entry name" value="KRAB_dom_sf"/>
</dbReference>
<dbReference type="PANTHER" id="PTHR23235">
    <property type="entry name" value="KRUEPPEL-LIKE TRANSCRIPTION FACTOR"/>
    <property type="match status" value="1"/>
</dbReference>
<evidence type="ECO:0000313" key="9">
    <source>
        <dbReference type="RefSeq" id="XP_070307151.1"/>
    </source>
</evidence>
<dbReference type="SUPFAM" id="SSF57667">
    <property type="entry name" value="beta-beta-alpha zinc fingers"/>
    <property type="match status" value="6"/>
</dbReference>
<feature type="domain" description="C2H2-type" evidence="6">
    <location>
        <begin position="326"/>
        <end position="353"/>
    </location>
</feature>
<dbReference type="CDD" id="cd07765">
    <property type="entry name" value="KRAB_A-box"/>
    <property type="match status" value="1"/>
</dbReference>
<feature type="domain" description="C2H2-type" evidence="6">
    <location>
        <begin position="438"/>
        <end position="465"/>
    </location>
</feature>
<keyword evidence="1" id="KW-0479">Metal-binding</keyword>
<feature type="domain" description="C2H2-type" evidence="6">
    <location>
        <begin position="354"/>
        <end position="381"/>
    </location>
</feature>
<evidence type="ECO:0000313" key="10">
    <source>
        <dbReference type="RefSeq" id="XP_070307152.1"/>
    </source>
</evidence>
<sequence length="534" mass="61131">MNFPCSISPACRSPVKIACLGRKARDHRDVWSGFLERKLAILGCCGRRSYALPVTPHIALFLRTDSVARCCPCPSLRESPIMAVMPLKVWHQAVVTFEDVAVYFTRTEWAGLSPAQRALYRSVMLEICGNLMSLGYPIPKPTLVSLLERGDLLAGLETQDNPPAQGTEEIYKNARTHMDSELTPTWGISEERDMMMSHGPQKNILNKSSFLETCELEQHQEIPIVKNVRGKVLRIHYDGKPFRCEECGKCFSYFSYYVRHQRIHTGEKPFECNECGKAFNGNSSLIRHQRIHTGEKPYQCEECGRAFNDNANLIRHQRIHSGDRPYFCRECGNGFTSSSEFVIHQRIHTGEKPYKCNECGKAFVGNSPLLRHQKIHTGEKPYECNECGKSFGRTSHLSQHQRIHTGEKPYSCKICGQAFNFRTKLTRHQQVHSEVKPFDCICCGKVFSTQAQLKRHLRIHIQETSCDECGKVFTSERNLLQHQRVHTRKKPCDCVKYEKTFRTSSQLDCVHPGEKPVLDVGCFGLPEFFTPFYW</sequence>
<dbReference type="SMART" id="SM00349">
    <property type="entry name" value="KRAB"/>
    <property type="match status" value="1"/>
</dbReference>
<dbReference type="PROSITE" id="PS50805">
    <property type="entry name" value="KRAB"/>
    <property type="match status" value="1"/>
</dbReference>
<evidence type="ECO:0000259" key="7">
    <source>
        <dbReference type="PROSITE" id="PS50805"/>
    </source>
</evidence>
<dbReference type="GeneID" id="110147209"/>
<accession>A0ABM4GV09</accession>
<feature type="domain" description="C2H2-type" evidence="6">
    <location>
        <begin position="242"/>
        <end position="269"/>
    </location>
</feature>
<gene>
    <name evidence="9 10" type="primary">ZNF19</name>
</gene>
<evidence type="ECO:0000313" key="8">
    <source>
        <dbReference type="Proteomes" id="UP001652640"/>
    </source>
</evidence>
<evidence type="ECO:0000256" key="4">
    <source>
        <dbReference type="ARBA" id="ARBA00022833"/>
    </source>
</evidence>
<feature type="domain" description="C2H2-type" evidence="6">
    <location>
        <begin position="464"/>
        <end position="491"/>
    </location>
</feature>
<protein>
    <submittedName>
        <fullName evidence="9 10">Zinc finger protein 19 isoform X1</fullName>
    </submittedName>
</protein>
<dbReference type="InterPro" id="IPR036236">
    <property type="entry name" value="Znf_C2H2_sf"/>
</dbReference>
<dbReference type="RefSeq" id="XP_070307151.1">
    <property type="nucleotide sequence ID" value="XM_070451050.1"/>
</dbReference>
<proteinExistence type="predicted"/>
<dbReference type="InterPro" id="IPR013087">
    <property type="entry name" value="Znf_C2H2_type"/>
</dbReference>
<dbReference type="Proteomes" id="UP001652640">
    <property type="component" value="Chromosome 20"/>
</dbReference>
<dbReference type="InterPro" id="IPR001909">
    <property type="entry name" value="KRAB"/>
</dbReference>
<keyword evidence="3 5" id="KW-0863">Zinc-finger</keyword>
<dbReference type="PANTHER" id="PTHR23235:SF178">
    <property type="entry name" value="C2H2-TYPE DOMAIN-CONTAINING PROTEIN-RELATED"/>
    <property type="match status" value="1"/>
</dbReference>